<organism evidence="1 2">
    <name type="scientific">Coccidioides immitis (strain RS)</name>
    <name type="common">Valley fever fungus</name>
    <dbReference type="NCBI Taxonomy" id="246410"/>
    <lineage>
        <taxon>Eukaryota</taxon>
        <taxon>Fungi</taxon>
        <taxon>Dikarya</taxon>
        <taxon>Ascomycota</taxon>
        <taxon>Pezizomycotina</taxon>
        <taxon>Eurotiomycetes</taxon>
        <taxon>Eurotiomycetidae</taxon>
        <taxon>Onygenales</taxon>
        <taxon>Onygenaceae</taxon>
        <taxon>Coccidioides</taxon>
    </lineage>
</organism>
<dbReference type="GeneID" id="24165342"/>
<keyword evidence="2" id="KW-1185">Reference proteome</keyword>
<dbReference type="Proteomes" id="UP000001261">
    <property type="component" value="Unassembled WGS sequence"/>
</dbReference>
<sequence length="64" mass="7089">MVLLRHFSPNLIGLLGVLPVPGQSRIPHSAQTKRSSHDSALCSFSYVGVFPYCSYVYAGLRTRH</sequence>
<reference evidence="2" key="1">
    <citation type="journal article" date="2009" name="Genome Res.">
        <title>Comparative genomic analyses of the human fungal pathogens Coccidioides and their relatives.</title>
        <authorList>
            <person name="Sharpton T.J."/>
            <person name="Stajich J.E."/>
            <person name="Rounsley S.D."/>
            <person name="Gardner M.J."/>
            <person name="Wortman J.R."/>
            <person name="Jordar V.S."/>
            <person name="Maiti R."/>
            <person name="Kodira C.D."/>
            <person name="Neafsey D.E."/>
            <person name="Zeng Q."/>
            <person name="Hung C.-Y."/>
            <person name="McMahan C."/>
            <person name="Muszewska A."/>
            <person name="Grynberg M."/>
            <person name="Mandel M.A."/>
            <person name="Kellner E.M."/>
            <person name="Barker B.M."/>
            <person name="Galgiani J.N."/>
            <person name="Orbach M.J."/>
            <person name="Kirkland T.N."/>
            <person name="Cole G.T."/>
            <person name="Henn M.R."/>
            <person name="Birren B.W."/>
            <person name="Taylor J.W."/>
        </authorList>
    </citation>
    <scope>NUCLEOTIDE SEQUENCE [LARGE SCALE GENOMIC DNA]</scope>
    <source>
        <strain evidence="2">RS</strain>
    </source>
</reference>
<dbReference type="RefSeq" id="XP_001244044.2">
    <property type="nucleotide sequence ID" value="XM_001244043.2"/>
</dbReference>
<dbReference type="EMBL" id="GG704916">
    <property type="protein sequence ID" value="EAS32461.3"/>
    <property type="molecule type" value="Genomic_DNA"/>
</dbReference>
<accession>J3KBG8</accession>
<dbReference type="InParanoid" id="J3KBG8"/>
<protein>
    <submittedName>
        <fullName evidence="1">Uncharacterized protein</fullName>
    </submittedName>
</protein>
<gene>
    <name evidence="1" type="ORF">CIMG_13715</name>
</gene>
<proteinExistence type="predicted"/>
<reference evidence="2" key="2">
    <citation type="journal article" date="2010" name="Genome Res.">
        <title>Population genomic sequencing of Coccidioides fungi reveals recent hybridization and transposon control.</title>
        <authorList>
            <person name="Neafsey D.E."/>
            <person name="Barker B.M."/>
            <person name="Sharpton T.J."/>
            <person name="Stajich J.E."/>
            <person name="Park D.J."/>
            <person name="Whiston E."/>
            <person name="Hung C.-Y."/>
            <person name="McMahan C."/>
            <person name="White J."/>
            <person name="Sykes S."/>
            <person name="Heiman D."/>
            <person name="Young S."/>
            <person name="Zeng Q."/>
            <person name="Abouelleil A."/>
            <person name="Aftuck L."/>
            <person name="Bessette D."/>
            <person name="Brown A."/>
            <person name="FitzGerald M."/>
            <person name="Lui A."/>
            <person name="Macdonald J.P."/>
            <person name="Priest M."/>
            <person name="Orbach M.J."/>
            <person name="Galgiani J.N."/>
            <person name="Kirkland T.N."/>
            <person name="Cole G.T."/>
            <person name="Birren B.W."/>
            <person name="Henn M.R."/>
            <person name="Taylor J.W."/>
            <person name="Rounsley S.D."/>
        </authorList>
    </citation>
    <scope>GENOME REANNOTATION</scope>
    <source>
        <strain evidence="2">RS</strain>
    </source>
</reference>
<evidence type="ECO:0000313" key="2">
    <source>
        <dbReference type="Proteomes" id="UP000001261"/>
    </source>
</evidence>
<name>J3KBG8_COCIM</name>
<dbReference type="AlphaFoldDB" id="J3KBG8"/>
<evidence type="ECO:0000313" key="1">
    <source>
        <dbReference type="EMBL" id="EAS32461.3"/>
    </source>
</evidence>
<dbReference type="VEuPathDB" id="FungiDB:CIMG_13715"/>
<dbReference type="KEGG" id="cim:CIMG_13715"/>